<dbReference type="InterPro" id="IPR028091">
    <property type="entry name" value="FAM91_N_dom"/>
</dbReference>
<dbReference type="GO" id="GO:0005802">
    <property type="term" value="C:trans-Golgi network"/>
    <property type="evidence" value="ECO:0007669"/>
    <property type="project" value="TreeGrafter"/>
</dbReference>
<evidence type="ECO:0000313" key="5">
    <source>
        <dbReference type="Ensembl" id="ENSFHEP00000012348.1"/>
    </source>
</evidence>
<dbReference type="Ensembl" id="ENSFHET00000031952.1">
    <property type="protein sequence ID" value="ENSFHEP00000012348.1"/>
    <property type="gene ID" value="ENSFHEG00000013823.1"/>
</dbReference>
<feature type="region of interest" description="Disordered" evidence="2">
    <location>
        <begin position="745"/>
        <end position="775"/>
    </location>
</feature>
<dbReference type="GO" id="GO:0006886">
    <property type="term" value="P:intracellular protein transport"/>
    <property type="evidence" value="ECO:0007669"/>
    <property type="project" value="TreeGrafter"/>
</dbReference>
<accession>A0A3Q2PH34</accession>
<dbReference type="STRING" id="8078.ENSFHEP00000012348"/>
<dbReference type="Pfam" id="PF14647">
    <property type="entry name" value="FAM91_N"/>
    <property type="match status" value="1"/>
</dbReference>
<evidence type="ECO:0000256" key="1">
    <source>
        <dbReference type="ARBA" id="ARBA00010319"/>
    </source>
</evidence>
<evidence type="ECO:0000259" key="3">
    <source>
        <dbReference type="Pfam" id="PF14647"/>
    </source>
</evidence>
<name>A0A3Q2PH34_FUNHE</name>
<feature type="region of interest" description="Disordered" evidence="2">
    <location>
        <begin position="788"/>
        <end position="807"/>
    </location>
</feature>
<keyword evidence="6" id="KW-1185">Reference proteome</keyword>
<reference evidence="5" key="1">
    <citation type="submission" date="2025-08" db="UniProtKB">
        <authorList>
            <consortium name="Ensembl"/>
        </authorList>
    </citation>
    <scope>IDENTIFICATION</scope>
</reference>
<reference evidence="5" key="2">
    <citation type="submission" date="2025-09" db="UniProtKB">
        <authorList>
            <consortium name="Ensembl"/>
        </authorList>
    </citation>
    <scope>IDENTIFICATION</scope>
</reference>
<evidence type="ECO:0000259" key="4">
    <source>
        <dbReference type="Pfam" id="PF14648"/>
    </source>
</evidence>
<feature type="domain" description="FAM91 N-terminal" evidence="3">
    <location>
        <begin position="8"/>
        <end position="213"/>
    </location>
</feature>
<dbReference type="AlphaFoldDB" id="A0A3Q2PH34"/>
<sequence>MNTDVEFHIRQNYPWNKLPANVKQSLGNSQREYEKHVLLYSIRNQLRFRNNLVRHVRKDERRYYEELLKYSREHLMLYPYHLSDIMVKGLRVTPFSYYIGIMESHSLTEPLPCLRLLGIGRNQYIDLMNQCRSSKKFFRRKSARDLLPSKPVDISVEPWWVAQTGYITEDDIRICSSAEKKAIDKMIDSGPQLAGTVEFNVVLSELYKNKLMLPLSSISCHVFYQSMQKLNQQCVTASYPHNCLEKKTVQECKVSLRVCDPLFHQNAVSMYCRLGFAVKKGQVFNSEQLHPSWKNAPSVNRLKSTMDPQKMLLSWEQGSPVMEGGSSATDTDTTSLEDQAGDTGSVSSLSIPAAPTKRIAFLFDSTLTAFLMMGNLSPNLKSHAVTMFEVGKLSDETLDSFLAELEKVESTAEGEAQRYFDHALTLKNTILFLRYNKELTQDQGPDIPNIGFPLDMLRCESLLGLDQATCSRVLNKNYKLLVSMAPLSNEIRPISSCTPQHIGPAIPEVSSIWFKLYVYHVTGQGPPSLLLSKGSRLRKLPDIFQAYDRLLITSWGHDPGVVPTSNVLTMLNDALTHSAVLIQGHGMHGHGETVHIPFPFDEEDLKGEFSYSNMCVHKALQKLKEHVDLEHQCGYITMLNANNRHRRRTSDSVECRGETHLGGGLDNNGSTESFELVTEENALSSEDEWVPLELCFGMPLFSSELNRRVCRKIASHKLCSNESLQELLHSSRKLSLKVLSFVHSFQDGGQPPEPDSGVSNPLSQPPAESGVPLPSLNLLFKDGQLKEWSGRAPPPLDISSLQKDQPS</sequence>
<proteinExistence type="inferred from homology"/>
<feature type="region of interest" description="Disordered" evidence="2">
    <location>
        <begin position="320"/>
        <end position="347"/>
    </location>
</feature>
<feature type="domain" description="FAM91 C-terminal" evidence="4">
    <location>
        <begin position="356"/>
        <end position="786"/>
    </location>
</feature>
<dbReference type="GeneTree" id="ENSGT00390000009543"/>
<dbReference type="InterPro" id="IPR039199">
    <property type="entry name" value="FAM91"/>
</dbReference>
<dbReference type="GO" id="GO:0099041">
    <property type="term" value="P:vesicle tethering to Golgi"/>
    <property type="evidence" value="ECO:0007669"/>
    <property type="project" value="TreeGrafter"/>
</dbReference>
<comment type="similarity">
    <text evidence="1">Belongs to the FAM91 family.</text>
</comment>
<evidence type="ECO:0000313" key="6">
    <source>
        <dbReference type="Proteomes" id="UP000265000"/>
    </source>
</evidence>
<dbReference type="GO" id="GO:0031410">
    <property type="term" value="C:cytoplasmic vesicle"/>
    <property type="evidence" value="ECO:0007669"/>
    <property type="project" value="TreeGrafter"/>
</dbReference>
<dbReference type="Pfam" id="PF14648">
    <property type="entry name" value="FAM91_C"/>
    <property type="match status" value="1"/>
</dbReference>
<protein>
    <submittedName>
        <fullName evidence="5">Family with sequence similarity 91 member A1</fullName>
    </submittedName>
</protein>
<dbReference type="InterPro" id="IPR028097">
    <property type="entry name" value="FAM91_C_dom"/>
</dbReference>
<dbReference type="Proteomes" id="UP000265000">
    <property type="component" value="Unplaced"/>
</dbReference>
<organism evidence="5 6">
    <name type="scientific">Fundulus heteroclitus</name>
    <name type="common">Killifish</name>
    <name type="synonym">Mummichog</name>
    <dbReference type="NCBI Taxonomy" id="8078"/>
    <lineage>
        <taxon>Eukaryota</taxon>
        <taxon>Metazoa</taxon>
        <taxon>Chordata</taxon>
        <taxon>Craniata</taxon>
        <taxon>Vertebrata</taxon>
        <taxon>Euteleostomi</taxon>
        <taxon>Actinopterygii</taxon>
        <taxon>Neopterygii</taxon>
        <taxon>Teleostei</taxon>
        <taxon>Neoteleostei</taxon>
        <taxon>Acanthomorphata</taxon>
        <taxon>Ovalentaria</taxon>
        <taxon>Atherinomorphae</taxon>
        <taxon>Cyprinodontiformes</taxon>
        <taxon>Fundulidae</taxon>
        <taxon>Fundulus</taxon>
    </lineage>
</organism>
<dbReference type="PANTHER" id="PTHR28441">
    <property type="entry name" value="PROTEIN FAM91A1"/>
    <property type="match status" value="1"/>
</dbReference>
<dbReference type="PANTHER" id="PTHR28441:SF2">
    <property type="entry name" value="PROTEIN FAM91A1"/>
    <property type="match status" value="1"/>
</dbReference>
<evidence type="ECO:0000256" key="2">
    <source>
        <dbReference type="SAM" id="MobiDB-lite"/>
    </source>
</evidence>